<organism evidence="1 2">
    <name type="scientific">Panagrolaimus sp. JU765</name>
    <dbReference type="NCBI Taxonomy" id="591449"/>
    <lineage>
        <taxon>Eukaryota</taxon>
        <taxon>Metazoa</taxon>
        <taxon>Ecdysozoa</taxon>
        <taxon>Nematoda</taxon>
        <taxon>Chromadorea</taxon>
        <taxon>Rhabditida</taxon>
        <taxon>Tylenchina</taxon>
        <taxon>Panagrolaimomorpha</taxon>
        <taxon>Panagrolaimoidea</taxon>
        <taxon>Panagrolaimidae</taxon>
        <taxon>Panagrolaimus</taxon>
    </lineage>
</organism>
<protein>
    <submittedName>
        <fullName evidence="2">Uncharacterized protein</fullName>
    </submittedName>
</protein>
<reference evidence="2" key="1">
    <citation type="submission" date="2022-11" db="UniProtKB">
        <authorList>
            <consortium name="WormBaseParasite"/>
        </authorList>
    </citation>
    <scope>IDENTIFICATION</scope>
</reference>
<proteinExistence type="predicted"/>
<evidence type="ECO:0000313" key="2">
    <source>
        <dbReference type="WBParaSite" id="JU765_v2.g4552.t1"/>
    </source>
</evidence>
<accession>A0AC34R977</accession>
<sequence>MFLTKSLRFAPSVLRLMSKSMPVCSSTVAEKSDLEKYRSKLYYQSMKRGILENDIII</sequence>
<name>A0AC34R977_9BILA</name>
<dbReference type="Proteomes" id="UP000887576">
    <property type="component" value="Unplaced"/>
</dbReference>
<evidence type="ECO:0000313" key="1">
    <source>
        <dbReference type="Proteomes" id="UP000887576"/>
    </source>
</evidence>
<dbReference type="WBParaSite" id="JU765_v2.g4552.t1">
    <property type="protein sequence ID" value="JU765_v2.g4552.t1"/>
    <property type="gene ID" value="JU765_v2.g4552"/>
</dbReference>